<dbReference type="SMART" id="SM00530">
    <property type="entry name" value="HTH_XRE"/>
    <property type="match status" value="1"/>
</dbReference>
<sequence length="124" mass="14081">MKAQIIEKNGKPEYAVIPYEDYLRMLAHMEDKVDAQGVAEFHENYVAGREQLVPAEILRRELEGESPIKLWRENRGLTQQELADRVGISKPYLSQIESGKRQGTIETLSAIARALDVSLELLTD</sequence>
<evidence type="ECO:0000256" key="1">
    <source>
        <dbReference type="ARBA" id="ARBA00023125"/>
    </source>
</evidence>
<organism evidence="3 4">
    <name type="scientific">Geoalkalibacter ferrihydriticus DSM 17813</name>
    <dbReference type="NCBI Taxonomy" id="1121915"/>
    <lineage>
        <taxon>Bacteria</taxon>
        <taxon>Pseudomonadati</taxon>
        <taxon>Thermodesulfobacteriota</taxon>
        <taxon>Desulfuromonadia</taxon>
        <taxon>Desulfuromonadales</taxon>
        <taxon>Geoalkalibacteraceae</taxon>
        <taxon>Geoalkalibacter</taxon>
    </lineage>
</organism>
<dbReference type="GO" id="GO:0003677">
    <property type="term" value="F:DNA binding"/>
    <property type="evidence" value="ECO:0007669"/>
    <property type="project" value="UniProtKB-KW"/>
</dbReference>
<accession>A0A0C2HEW6</accession>
<dbReference type="Pfam" id="PF01381">
    <property type="entry name" value="HTH_3"/>
    <property type="match status" value="1"/>
</dbReference>
<dbReference type="InterPro" id="IPR010982">
    <property type="entry name" value="Lambda_DNA-bd_dom_sf"/>
</dbReference>
<keyword evidence="4" id="KW-1185">Reference proteome</keyword>
<dbReference type="Gene3D" id="1.10.260.40">
    <property type="entry name" value="lambda repressor-like DNA-binding domains"/>
    <property type="match status" value="1"/>
</dbReference>
<dbReference type="PROSITE" id="PS50943">
    <property type="entry name" value="HTH_CROC1"/>
    <property type="match status" value="1"/>
</dbReference>
<dbReference type="InterPro" id="IPR001387">
    <property type="entry name" value="Cro/C1-type_HTH"/>
</dbReference>
<dbReference type="Proteomes" id="UP000035068">
    <property type="component" value="Unassembled WGS sequence"/>
</dbReference>
<name>A0A0C2HEW6_9BACT</name>
<dbReference type="GO" id="GO:0005829">
    <property type="term" value="C:cytosol"/>
    <property type="evidence" value="ECO:0007669"/>
    <property type="project" value="TreeGrafter"/>
</dbReference>
<dbReference type="EMBL" id="JWJD01000010">
    <property type="protein sequence ID" value="KIH75501.1"/>
    <property type="molecule type" value="Genomic_DNA"/>
</dbReference>
<evidence type="ECO:0000259" key="2">
    <source>
        <dbReference type="PROSITE" id="PS50943"/>
    </source>
</evidence>
<dbReference type="GO" id="GO:0003700">
    <property type="term" value="F:DNA-binding transcription factor activity"/>
    <property type="evidence" value="ECO:0007669"/>
    <property type="project" value="TreeGrafter"/>
</dbReference>
<keyword evidence="1" id="KW-0238">DNA-binding</keyword>
<evidence type="ECO:0000313" key="4">
    <source>
        <dbReference type="Proteomes" id="UP000035068"/>
    </source>
</evidence>
<proteinExistence type="predicted"/>
<gene>
    <name evidence="3" type="ORF">GFER_16235</name>
</gene>
<protein>
    <submittedName>
        <fullName evidence="3">XRE family transcriptional regulator</fullName>
    </submittedName>
</protein>
<dbReference type="CDD" id="cd00093">
    <property type="entry name" value="HTH_XRE"/>
    <property type="match status" value="1"/>
</dbReference>
<feature type="domain" description="HTH cro/C1-type" evidence="2">
    <location>
        <begin position="68"/>
        <end position="122"/>
    </location>
</feature>
<comment type="caution">
    <text evidence="3">The sequence shown here is derived from an EMBL/GenBank/DDBJ whole genome shotgun (WGS) entry which is preliminary data.</text>
</comment>
<dbReference type="SUPFAM" id="SSF47413">
    <property type="entry name" value="lambda repressor-like DNA-binding domains"/>
    <property type="match status" value="1"/>
</dbReference>
<dbReference type="PANTHER" id="PTHR46797:SF1">
    <property type="entry name" value="METHYLPHOSPHONATE SYNTHASE"/>
    <property type="match status" value="1"/>
</dbReference>
<dbReference type="PANTHER" id="PTHR46797">
    <property type="entry name" value="HTH-TYPE TRANSCRIPTIONAL REGULATOR"/>
    <property type="match status" value="1"/>
</dbReference>
<evidence type="ECO:0000313" key="3">
    <source>
        <dbReference type="EMBL" id="KIH75501.1"/>
    </source>
</evidence>
<dbReference type="AlphaFoldDB" id="A0A0C2HEW6"/>
<dbReference type="RefSeq" id="WP_040101065.1">
    <property type="nucleotide sequence ID" value="NZ_JWJD01000010.1"/>
</dbReference>
<reference evidence="3 4" key="1">
    <citation type="submission" date="2014-12" db="EMBL/GenBank/DDBJ databases">
        <title>Genomes of Geoalkalibacter ferrihydriticus and Geoalkalibacter subterraneus, two haloalkaliphilic metal-reducing members of the Geobacteraceae.</title>
        <authorList>
            <person name="Badalamenti J.P."/>
            <person name="Torres C.I."/>
            <person name="Krajmalnik-Brown R."/>
            <person name="Bond D.R."/>
        </authorList>
    </citation>
    <scope>NUCLEOTIDE SEQUENCE [LARGE SCALE GENOMIC DNA]</scope>
    <source>
        <strain evidence="3 4">DSM 17813</strain>
    </source>
</reference>
<dbReference type="InterPro" id="IPR050807">
    <property type="entry name" value="TransReg_Diox_bact_type"/>
</dbReference>